<feature type="compositionally biased region" description="Pro residues" evidence="1">
    <location>
        <begin position="89"/>
        <end position="102"/>
    </location>
</feature>
<accession>A0A4R0YLG9</accession>
<keyword evidence="2" id="KW-0472">Membrane</keyword>
<keyword evidence="2" id="KW-0812">Transmembrane</keyword>
<evidence type="ECO:0000256" key="2">
    <source>
        <dbReference type="SAM" id="Phobius"/>
    </source>
</evidence>
<dbReference type="Pfam" id="PF13103">
    <property type="entry name" value="TonB_2"/>
    <property type="match status" value="1"/>
</dbReference>
<dbReference type="EMBL" id="SJTG01000005">
    <property type="protein sequence ID" value="TCI06940.1"/>
    <property type="molecule type" value="Genomic_DNA"/>
</dbReference>
<keyword evidence="2" id="KW-1133">Transmembrane helix</keyword>
<comment type="caution">
    <text evidence="3">The sequence shown here is derived from an EMBL/GenBank/DDBJ whole genome shotgun (WGS) entry which is preliminary data.</text>
</comment>
<dbReference type="Gene3D" id="3.30.1150.10">
    <property type="match status" value="1"/>
</dbReference>
<feature type="region of interest" description="Disordered" evidence="1">
    <location>
        <begin position="72"/>
        <end position="198"/>
    </location>
</feature>
<dbReference type="RefSeq" id="WP_131411860.1">
    <property type="nucleotide sequence ID" value="NZ_SJTG01000005.1"/>
</dbReference>
<reference evidence="3 4" key="1">
    <citation type="submission" date="2019-02" db="EMBL/GenBank/DDBJ databases">
        <title>Dyella amyloliquefaciens sp. nov., isolated from forest soil.</title>
        <authorList>
            <person name="Gao Z.-H."/>
            <person name="Qiu L.-H."/>
        </authorList>
    </citation>
    <scope>NUCLEOTIDE SEQUENCE [LARGE SCALE GENOMIC DNA]</scope>
    <source>
        <strain evidence="3 4">KACC 12747</strain>
    </source>
</reference>
<gene>
    <name evidence="3" type="ORF">EZM97_30430</name>
</gene>
<organism evidence="3 4">
    <name type="scientific">Dyella soli</name>
    <dbReference type="NCBI Taxonomy" id="522319"/>
    <lineage>
        <taxon>Bacteria</taxon>
        <taxon>Pseudomonadati</taxon>
        <taxon>Pseudomonadota</taxon>
        <taxon>Gammaproteobacteria</taxon>
        <taxon>Lysobacterales</taxon>
        <taxon>Rhodanobacteraceae</taxon>
        <taxon>Dyella</taxon>
    </lineage>
</organism>
<sequence>MDDRNTKGTSRAVLLSAILHLGIVGFLTLAVIPCSFYENLFQTLHLPASWNPITCAKPLELPGEIIEATLVGPTGAPPPKAVKAKPVPDTVPPPPTVPPPVPQEEAPKVKTLPPPPEHPDTRDQEKVVADALQKAEDAKKEQEEKQRQRASELDAQAAKQKQEKQKQLDELFAKMDAADNTRKKAEDKAKQAKQQMEDLKNAQDNGLANVPNAAQRQTGTNGPDTGLLAQYLAAIQNAVTQNWTRPDTMPNTPCVVHIVQLKGGQVMSAKVDSSCPYDEAGKRSVENAVLRAQPLPYAGFESVFQRQIDFTFRPQ</sequence>
<evidence type="ECO:0000256" key="1">
    <source>
        <dbReference type="SAM" id="MobiDB-lite"/>
    </source>
</evidence>
<evidence type="ECO:0000313" key="3">
    <source>
        <dbReference type="EMBL" id="TCI06940.1"/>
    </source>
</evidence>
<feature type="compositionally biased region" description="Basic and acidic residues" evidence="1">
    <location>
        <begin position="160"/>
        <end position="198"/>
    </location>
</feature>
<dbReference type="AlphaFoldDB" id="A0A4R0YLG9"/>
<keyword evidence="4" id="KW-1185">Reference proteome</keyword>
<proteinExistence type="predicted"/>
<name>A0A4R0YLG9_9GAMM</name>
<protein>
    <submittedName>
        <fullName evidence="3">Protein TolA</fullName>
    </submittedName>
</protein>
<feature type="compositionally biased region" description="Basic and acidic residues" evidence="1">
    <location>
        <begin position="117"/>
        <end position="152"/>
    </location>
</feature>
<evidence type="ECO:0000313" key="4">
    <source>
        <dbReference type="Proteomes" id="UP000291822"/>
    </source>
</evidence>
<dbReference type="Proteomes" id="UP000291822">
    <property type="component" value="Unassembled WGS sequence"/>
</dbReference>
<feature type="transmembrane region" description="Helical" evidence="2">
    <location>
        <begin position="12"/>
        <end position="32"/>
    </location>
</feature>
<dbReference type="SUPFAM" id="SSF74653">
    <property type="entry name" value="TolA/TonB C-terminal domain"/>
    <property type="match status" value="1"/>
</dbReference>